<name>A0A075APW1_ROZAC</name>
<dbReference type="PROSITE" id="PS51449">
    <property type="entry name" value="MTTASE_N"/>
    <property type="match status" value="1"/>
</dbReference>
<dbReference type="EMBL" id="KE561164">
    <property type="protein sequence ID" value="EPZ32256.1"/>
    <property type="molecule type" value="Genomic_DNA"/>
</dbReference>
<dbReference type="AlphaFoldDB" id="A0A075APW1"/>
<dbReference type="InterPro" id="IPR006463">
    <property type="entry name" value="MiaB_methiolase"/>
</dbReference>
<organism evidence="11 12">
    <name type="scientific">Rozella allomycis (strain CSF55)</name>
    <dbReference type="NCBI Taxonomy" id="988480"/>
    <lineage>
        <taxon>Eukaryota</taxon>
        <taxon>Fungi</taxon>
        <taxon>Fungi incertae sedis</taxon>
        <taxon>Cryptomycota</taxon>
        <taxon>Cryptomycota incertae sedis</taxon>
        <taxon>Rozella</taxon>
    </lineage>
</organism>
<dbReference type="GO" id="GO:0051539">
    <property type="term" value="F:4 iron, 4 sulfur cluster binding"/>
    <property type="evidence" value="ECO:0007669"/>
    <property type="project" value="UniProtKB-KW"/>
</dbReference>
<gene>
    <name evidence="11" type="ORF">O9G_005518</name>
</gene>
<feature type="domain" description="Radical SAM core" evidence="10">
    <location>
        <begin position="192"/>
        <end position="448"/>
    </location>
</feature>
<dbReference type="InterPro" id="IPR002792">
    <property type="entry name" value="TRAM_dom"/>
</dbReference>
<dbReference type="HOGENOM" id="CLU_018697_2_1_1"/>
<keyword evidence="6" id="KW-0408">Iron</keyword>
<dbReference type="PROSITE" id="PS50926">
    <property type="entry name" value="TRAM"/>
    <property type="match status" value="1"/>
</dbReference>
<dbReference type="Gene3D" id="3.40.50.12160">
    <property type="entry name" value="Methylthiotransferase, N-terminal domain"/>
    <property type="match status" value="1"/>
</dbReference>
<proteinExistence type="inferred from homology"/>
<dbReference type="GO" id="GO:0005829">
    <property type="term" value="C:cytosol"/>
    <property type="evidence" value="ECO:0007669"/>
    <property type="project" value="TreeGrafter"/>
</dbReference>
<dbReference type="PANTHER" id="PTHR43020">
    <property type="entry name" value="CDK5 REGULATORY SUBUNIT-ASSOCIATED PROTEIN 1"/>
    <property type="match status" value="1"/>
</dbReference>
<dbReference type="SFLD" id="SFLDF00413">
    <property type="entry name" value="CDK5RAP1"/>
    <property type="match status" value="1"/>
</dbReference>
<evidence type="ECO:0000259" key="10">
    <source>
        <dbReference type="PROSITE" id="PS51918"/>
    </source>
</evidence>
<evidence type="ECO:0000313" key="11">
    <source>
        <dbReference type="EMBL" id="EPZ32256.1"/>
    </source>
</evidence>
<dbReference type="PANTHER" id="PTHR43020:SF2">
    <property type="entry name" value="MITOCHONDRIAL TRNA METHYLTHIOTRANSFERASE CDK5RAP1"/>
    <property type="match status" value="1"/>
</dbReference>
<keyword evidence="7" id="KW-0411">Iron-sulfur</keyword>
<dbReference type="InterPro" id="IPR038135">
    <property type="entry name" value="Methylthiotransferase_N_sf"/>
</dbReference>
<protein>
    <submittedName>
        <fullName evidence="11">Methylthiotransferase/radical SAM-type protein domain-containing protein</fullName>
        <ecNumber evidence="11">2.-.-.-</ecNumber>
    </submittedName>
</protein>
<dbReference type="Gene3D" id="3.80.30.20">
    <property type="entry name" value="tm_1862 like domain"/>
    <property type="match status" value="1"/>
</dbReference>
<feature type="domain" description="TRAM" evidence="8">
    <location>
        <begin position="450"/>
        <end position="517"/>
    </location>
</feature>
<evidence type="ECO:0000256" key="6">
    <source>
        <dbReference type="ARBA" id="ARBA00023004"/>
    </source>
</evidence>
<dbReference type="FunFam" id="3.40.50.12160:FF:000003">
    <property type="entry name" value="CDK5 regulatory subunit-associated protein 1"/>
    <property type="match status" value="1"/>
</dbReference>
<dbReference type="Proteomes" id="UP000030755">
    <property type="component" value="Unassembled WGS sequence"/>
</dbReference>
<dbReference type="SUPFAM" id="SSF102114">
    <property type="entry name" value="Radical SAM enzymes"/>
    <property type="match status" value="1"/>
</dbReference>
<dbReference type="PROSITE" id="PS01278">
    <property type="entry name" value="MTTASE_RADICAL"/>
    <property type="match status" value="1"/>
</dbReference>
<dbReference type="SFLD" id="SFLDS00029">
    <property type="entry name" value="Radical_SAM"/>
    <property type="match status" value="1"/>
</dbReference>
<dbReference type="SMART" id="SM00729">
    <property type="entry name" value="Elp3"/>
    <property type="match status" value="1"/>
</dbReference>
<dbReference type="SFLD" id="SFLDG01082">
    <property type="entry name" value="B12-binding_domain_containing"/>
    <property type="match status" value="1"/>
</dbReference>
<sequence length="528" mass="60806">MNQRHALNLFNFSKNYYSNVATKTLKDFMPSTIGDIPTSPSVTYIQDIISPLQRKVYIETYGCQMNVNDTEIVLSILQKFNYVRTVKTDDADVALLMTCAIRDQAENRVWERLHSLKHQKPQMKIAVLGCMAERLKSQLLEKKKLVDVVCGPDAYRDLPRLLEDMDLYGKQGMNVMLSLEETYADVKPVRFDEKSPKAFVSIMRGCDNMCSYCIVPFTRGRERSRDMESIIDEFGFLVDKGVKEITLLGQNVNSYRDVSNDSEENINGETQLSKGFSTIYKPKVGGRRFHHLLDQVSLKYPNVRFRFTSPHPKDFPDDLLYLIKERNNICKMLHIPAQSGSSKMLEKMRRGYTRESYLELVDKIKAIIPDVALSSDFISGFCGETNQDHLDTISLMETVKYDMAYMFAYSLREKTHAHRNYVDDVPEQVKKERLNQVISTFKNIIREKTKKFIGTEQLVLIEGDSRKSNEYFSGHSDQNYSAVIKKNQDTKNVKVGDFVQCKVVDTSEKTLICDFINLSSITEFNRTT</sequence>
<dbReference type="Pfam" id="PF04055">
    <property type="entry name" value="Radical_SAM"/>
    <property type="match status" value="1"/>
</dbReference>
<dbReference type="GO" id="GO:0005739">
    <property type="term" value="C:mitochondrion"/>
    <property type="evidence" value="ECO:0007669"/>
    <property type="project" value="TreeGrafter"/>
</dbReference>
<accession>A0A075APW1</accession>
<evidence type="ECO:0000256" key="2">
    <source>
        <dbReference type="ARBA" id="ARBA00009815"/>
    </source>
</evidence>
<evidence type="ECO:0000259" key="9">
    <source>
        <dbReference type="PROSITE" id="PS51449"/>
    </source>
</evidence>
<comment type="cofactor">
    <cofactor evidence="1">
        <name>[4Fe-4S] cluster</name>
        <dbReference type="ChEBI" id="CHEBI:49883"/>
    </cofactor>
</comment>
<dbReference type="InterPro" id="IPR023404">
    <property type="entry name" value="rSAM_horseshoe"/>
</dbReference>
<dbReference type="NCBIfam" id="TIGR00089">
    <property type="entry name" value="MiaB/RimO family radical SAM methylthiotransferase"/>
    <property type="match status" value="1"/>
</dbReference>
<dbReference type="NCBIfam" id="TIGR01574">
    <property type="entry name" value="miaB-methiolase"/>
    <property type="match status" value="1"/>
</dbReference>
<evidence type="ECO:0000256" key="4">
    <source>
        <dbReference type="ARBA" id="ARBA00022691"/>
    </source>
</evidence>
<dbReference type="InterPro" id="IPR006638">
    <property type="entry name" value="Elp3/MiaA/NifB-like_rSAM"/>
</dbReference>
<keyword evidence="3" id="KW-0004">4Fe-4S</keyword>
<keyword evidence="4" id="KW-0949">S-adenosyl-L-methionine</keyword>
<dbReference type="EC" id="2.-.-.-" evidence="11"/>
<dbReference type="STRING" id="988480.A0A075APW1"/>
<dbReference type="InterPro" id="IPR020612">
    <property type="entry name" value="Methylthiotransferase_CS"/>
</dbReference>
<dbReference type="GO" id="GO:0060255">
    <property type="term" value="P:regulation of macromolecule metabolic process"/>
    <property type="evidence" value="ECO:0007669"/>
    <property type="project" value="UniProtKB-ARBA"/>
</dbReference>
<dbReference type="SFLD" id="SFLDG01061">
    <property type="entry name" value="methylthiotransferase"/>
    <property type="match status" value="1"/>
</dbReference>
<dbReference type="GO" id="GO:0035597">
    <property type="term" value="F:tRNA-2-methylthio-N(6)-dimethylallyladenosine(37) synthase activity"/>
    <property type="evidence" value="ECO:0007669"/>
    <property type="project" value="TreeGrafter"/>
</dbReference>
<dbReference type="OrthoDB" id="190098at2759"/>
<keyword evidence="11" id="KW-0808">Transferase</keyword>
<dbReference type="SFLD" id="SFLDF00273">
    <property type="entry name" value="(dimethylallyl)adenosine_tRNA"/>
    <property type="match status" value="1"/>
</dbReference>
<evidence type="ECO:0000256" key="1">
    <source>
        <dbReference type="ARBA" id="ARBA00001966"/>
    </source>
</evidence>
<dbReference type="InterPro" id="IPR013848">
    <property type="entry name" value="Methylthiotransferase_N"/>
</dbReference>
<evidence type="ECO:0000313" key="12">
    <source>
        <dbReference type="Proteomes" id="UP000030755"/>
    </source>
</evidence>
<comment type="similarity">
    <text evidence="2">Belongs to the methylthiotransferase family. MiaB subfamily.</text>
</comment>
<keyword evidence="12" id="KW-1185">Reference proteome</keyword>
<evidence type="ECO:0000256" key="3">
    <source>
        <dbReference type="ARBA" id="ARBA00022485"/>
    </source>
</evidence>
<keyword evidence="5" id="KW-0479">Metal-binding</keyword>
<evidence type="ECO:0000259" key="8">
    <source>
        <dbReference type="PROSITE" id="PS50926"/>
    </source>
</evidence>
<evidence type="ECO:0000256" key="5">
    <source>
        <dbReference type="ARBA" id="ARBA00022723"/>
    </source>
</evidence>
<dbReference type="Pfam" id="PF01938">
    <property type="entry name" value="TRAM"/>
    <property type="match status" value="1"/>
</dbReference>
<dbReference type="InterPro" id="IPR005839">
    <property type="entry name" value="Methylthiotransferase"/>
</dbReference>
<feature type="domain" description="MTTase N-terminal" evidence="9">
    <location>
        <begin position="54"/>
        <end position="167"/>
    </location>
</feature>
<dbReference type="GO" id="GO:0046872">
    <property type="term" value="F:metal ion binding"/>
    <property type="evidence" value="ECO:0007669"/>
    <property type="project" value="UniProtKB-KW"/>
</dbReference>
<dbReference type="InterPro" id="IPR007197">
    <property type="entry name" value="rSAM"/>
</dbReference>
<evidence type="ECO:0000256" key="7">
    <source>
        <dbReference type="ARBA" id="ARBA00023014"/>
    </source>
</evidence>
<dbReference type="InterPro" id="IPR058240">
    <property type="entry name" value="rSAM_sf"/>
</dbReference>
<dbReference type="FunFam" id="3.80.30.20:FF:000003">
    <property type="entry name" value="CDK5 regulatory subunit-associated protein 1"/>
    <property type="match status" value="1"/>
</dbReference>
<dbReference type="Pfam" id="PF00919">
    <property type="entry name" value="UPF0004"/>
    <property type="match status" value="1"/>
</dbReference>
<dbReference type="OMA" id="CEHFHIP"/>
<dbReference type="GO" id="GO:0080090">
    <property type="term" value="P:regulation of primary metabolic process"/>
    <property type="evidence" value="ECO:0007669"/>
    <property type="project" value="UniProtKB-ARBA"/>
</dbReference>
<reference evidence="11 12" key="1">
    <citation type="journal article" date="2013" name="Curr. Biol.">
        <title>Shared signatures of parasitism and phylogenomics unite Cryptomycota and microsporidia.</title>
        <authorList>
            <person name="James T.Y."/>
            <person name="Pelin A."/>
            <person name="Bonen L."/>
            <person name="Ahrendt S."/>
            <person name="Sain D."/>
            <person name="Corradi N."/>
            <person name="Stajich J.E."/>
        </authorList>
    </citation>
    <scope>NUCLEOTIDE SEQUENCE [LARGE SCALE GENOMIC DNA]</scope>
    <source>
        <strain evidence="11 12">CSF55</strain>
    </source>
</reference>
<dbReference type="PROSITE" id="PS51918">
    <property type="entry name" value="RADICAL_SAM"/>
    <property type="match status" value="1"/>
</dbReference>